<dbReference type="GO" id="GO:0008146">
    <property type="term" value="F:sulfotransferase activity"/>
    <property type="evidence" value="ECO:0007669"/>
    <property type="project" value="InterPro"/>
</dbReference>
<gene>
    <name evidence="1" type="ORF">Ga0080574_TMP2195</name>
</gene>
<keyword evidence="1" id="KW-0808">Transferase</keyword>
<sequence length="272" mass="31199">MVRQFKYAKSTHAPLSKNALHKFAAKHAIGLFNIASVYTYIPKNVCSTFRYSAAISNGVLREGDDPNWIHKNNETFNPTLEYLVTAAYTFTVLRCPYRRIASAFLNKVVDTEIGPKYTLPISFAGRVKRKVVKDEYYKDLSFKEFCKILKGLEHAEFEKHWRPQTYFLLYEDYDDYFCVEDLGTAVVKLAEVGFAVHDTRKHLKHDTSHYEKAGGAFSETNVGEIREMKAGGSLPSYESLFDDETKALIDGIYKDDLDLYDAHFAPDLKLFH</sequence>
<proteinExistence type="predicted"/>
<organism evidence="1 2">
    <name type="scientific">Salipiger abyssi</name>
    <dbReference type="NCBI Taxonomy" id="1250539"/>
    <lineage>
        <taxon>Bacteria</taxon>
        <taxon>Pseudomonadati</taxon>
        <taxon>Pseudomonadota</taxon>
        <taxon>Alphaproteobacteria</taxon>
        <taxon>Rhodobacterales</taxon>
        <taxon>Roseobacteraceae</taxon>
        <taxon>Salipiger</taxon>
    </lineage>
</organism>
<evidence type="ECO:0000313" key="1">
    <source>
        <dbReference type="EMBL" id="APZ52529.1"/>
    </source>
</evidence>
<name>A0A1P8UT03_9RHOB</name>
<dbReference type="EMBL" id="CP015093">
    <property type="protein sequence ID" value="APZ52529.1"/>
    <property type="molecule type" value="Genomic_DNA"/>
</dbReference>
<dbReference type="RefSeq" id="WP_076698815.1">
    <property type="nucleotide sequence ID" value="NZ_CP015093.1"/>
</dbReference>
<dbReference type="AlphaFoldDB" id="A0A1P8UT03"/>
<keyword evidence="2" id="KW-1185">Reference proteome</keyword>
<dbReference type="KEGG" id="paby:Ga0080574_TMP2195"/>
<evidence type="ECO:0000313" key="2">
    <source>
        <dbReference type="Proteomes" id="UP000187059"/>
    </source>
</evidence>
<accession>A0A1P8UT03</accession>
<protein>
    <submittedName>
        <fullName evidence="1">Sulfotransferase family protein</fullName>
    </submittedName>
</protein>
<dbReference type="OrthoDB" id="288532at2"/>
<dbReference type="Proteomes" id="UP000187059">
    <property type="component" value="Chromosome"/>
</dbReference>
<dbReference type="InterPro" id="IPR005331">
    <property type="entry name" value="Sulfotransferase"/>
</dbReference>
<dbReference type="Pfam" id="PF03567">
    <property type="entry name" value="Sulfotransfer_2"/>
    <property type="match status" value="1"/>
</dbReference>
<reference evidence="1 2" key="1">
    <citation type="submission" date="2016-04" db="EMBL/GenBank/DDBJ databases">
        <title>Deep-sea bacteria in the southern Pacific.</title>
        <authorList>
            <person name="Tang K."/>
        </authorList>
    </citation>
    <scope>NUCLEOTIDE SEQUENCE [LARGE SCALE GENOMIC DNA]</scope>
    <source>
        <strain evidence="1 2">JLT2014</strain>
    </source>
</reference>
<dbReference type="GO" id="GO:0016020">
    <property type="term" value="C:membrane"/>
    <property type="evidence" value="ECO:0007669"/>
    <property type="project" value="InterPro"/>
</dbReference>